<feature type="domain" description="Methyltransferase small" evidence="1">
    <location>
        <begin position="105"/>
        <end position="159"/>
    </location>
</feature>
<proteinExistence type="predicted"/>
<dbReference type="Gene3D" id="1.10.8.10">
    <property type="entry name" value="DNA helicase RuvA subunit, C-terminal domain"/>
    <property type="match status" value="1"/>
</dbReference>
<dbReference type="EMBL" id="CYXN01000051">
    <property type="protein sequence ID" value="CUN24919.1"/>
    <property type="molecule type" value="Genomic_DNA"/>
</dbReference>
<dbReference type="InterPro" id="IPR050320">
    <property type="entry name" value="N5-glutamine_MTase"/>
</dbReference>
<dbReference type="GO" id="GO:0032259">
    <property type="term" value="P:methylation"/>
    <property type="evidence" value="ECO:0007669"/>
    <property type="project" value="UniProtKB-KW"/>
</dbReference>
<keyword evidence="3" id="KW-0808">Transferase</keyword>
<organism evidence="3 4">
    <name type="scientific">Faecalibacterium prausnitzii</name>
    <dbReference type="NCBI Taxonomy" id="853"/>
    <lineage>
        <taxon>Bacteria</taxon>
        <taxon>Bacillati</taxon>
        <taxon>Bacillota</taxon>
        <taxon>Clostridia</taxon>
        <taxon>Eubacteriales</taxon>
        <taxon>Oscillospiraceae</taxon>
        <taxon>Faecalibacterium</taxon>
    </lineage>
</organism>
<dbReference type="InterPro" id="IPR040758">
    <property type="entry name" value="PrmC_N"/>
</dbReference>
<dbReference type="InterPro" id="IPR029063">
    <property type="entry name" value="SAM-dependent_MTases_sf"/>
</dbReference>
<dbReference type="EC" id="2.1.1.-" evidence="3"/>
<dbReference type="GO" id="GO:0008757">
    <property type="term" value="F:S-adenosylmethionine-dependent methyltransferase activity"/>
    <property type="evidence" value="ECO:0007669"/>
    <property type="project" value="UniProtKB-ARBA"/>
</dbReference>
<evidence type="ECO:0000259" key="2">
    <source>
        <dbReference type="Pfam" id="PF17827"/>
    </source>
</evidence>
<evidence type="ECO:0000313" key="4">
    <source>
        <dbReference type="Proteomes" id="UP000095649"/>
    </source>
</evidence>
<feature type="domain" description="Release factor glutamine methyltransferase N-terminal" evidence="2">
    <location>
        <begin position="11"/>
        <end position="76"/>
    </location>
</feature>
<dbReference type="PROSITE" id="PS00092">
    <property type="entry name" value="N6_MTASE"/>
    <property type="match status" value="1"/>
</dbReference>
<dbReference type="InterPro" id="IPR007848">
    <property type="entry name" value="Small_mtfrase_dom"/>
</dbReference>
<evidence type="ECO:0000313" key="3">
    <source>
        <dbReference type="EMBL" id="CUN24919.1"/>
    </source>
</evidence>
<protein>
    <submittedName>
        <fullName evidence="3">Release factor glutamine methyltransferase</fullName>
        <ecNumber evidence="3">2.1.1.-</ecNumber>
    </submittedName>
</protein>
<dbReference type="GO" id="GO:0008170">
    <property type="term" value="F:N-methyltransferase activity"/>
    <property type="evidence" value="ECO:0007669"/>
    <property type="project" value="UniProtKB-ARBA"/>
</dbReference>
<reference evidence="3 4" key="1">
    <citation type="submission" date="2015-09" db="EMBL/GenBank/DDBJ databases">
        <authorList>
            <consortium name="Pathogen Informatics"/>
        </authorList>
    </citation>
    <scope>NUCLEOTIDE SEQUENCE [LARGE SCALE GENOMIC DNA]</scope>
    <source>
        <strain evidence="3 4">2789STDY5834970</strain>
    </source>
</reference>
<dbReference type="CDD" id="cd02440">
    <property type="entry name" value="AdoMet_MTases"/>
    <property type="match status" value="1"/>
</dbReference>
<dbReference type="Pfam" id="PF05175">
    <property type="entry name" value="MTS"/>
    <property type="match status" value="1"/>
</dbReference>
<keyword evidence="3" id="KW-0489">Methyltransferase</keyword>
<evidence type="ECO:0000259" key="1">
    <source>
        <dbReference type="Pfam" id="PF05175"/>
    </source>
</evidence>
<dbReference type="AlphaFoldDB" id="A0A173VC00"/>
<dbReference type="SUPFAM" id="SSF53335">
    <property type="entry name" value="S-adenosyl-L-methionine-dependent methyltransferases"/>
    <property type="match status" value="1"/>
</dbReference>
<accession>A0A173VC00</accession>
<sequence>MVSEAMLPRAAVREVEQRLTAAGCPDADFDARELFRLATGRDVRLSDRPLTAEQAAGLESLCPRRAAREPLQYLCGSWSFLDFELAVGPGVLCPRADTEVVAQAAAETLAGIAAPRVLDLCAGTGCLGLGVKRFCPAAQVTCVEKSPAAFAYLEKNARCALSGQGRQTENVLEPSALEQANASAFDWGPALNALRAGRKPAYAVQPVQGDLFTYWETLPEGQLELIVSNPPYLTAAEMEQLQPEVAQEPAMALEAGEDGLVFYRALAQHYKNALCPGGALVLEIGWQQREAVTALLAEYGWTDIRCIQDFGGNDRCVTARRPK</sequence>
<dbReference type="Gene3D" id="3.40.50.150">
    <property type="entry name" value="Vaccinia Virus protein VP39"/>
    <property type="match status" value="1"/>
</dbReference>
<gene>
    <name evidence="3" type="primary">prmC</name>
    <name evidence="3" type="ORF">ERS852582_02794</name>
</gene>
<dbReference type="Proteomes" id="UP000095649">
    <property type="component" value="Unassembled WGS sequence"/>
</dbReference>
<dbReference type="InterPro" id="IPR002052">
    <property type="entry name" value="DNA_methylase_N6_adenine_CS"/>
</dbReference>
<name>A0A173VC00_9FIRM</name>
<dbReference type="PANTHER" id="PTHR18895">
    <property type="entry name" value="HEMK METHYLTRANSFERASE"/>
    <property type="match status" value="1"/>
</dbReference>
<dbReference type="Pfam" id="PF17827">
    <property type="entry name" value="PrmC_N"/>
    <property type="match status" value="1"/>
</dbReference>
<dbReference type="RefSeq" id="WP_055187057.1">
    <property type="nucleotide sequence ID" value="NZ_CYXN01000051.1"/>
</dbReference>
<dbReference type="OrthoDB" id="9800643at2"/>
<dbReference type="GO" id="GO:0003676">
    <property type="term" value="F:nucleic acid binding"/>
    <property type="evidence" value="ECO:0007669"/>
    <property type="project" value="InterPro"/>
</dbReference>
<dbReference type="PANTHER" id="PTHR18895:SF74">
    <property type="entry name" value="MTRF1L RELEASE FACTOR GLUTAMINE METHYLTRANSFERASE"/>
    <property type="match status" value="1"/>
</dbReference>